<gene>
    <name evidence="3" type="ORF">KDK67_11285</name>
</gene>
<dbReference type="InterPro" id="IPR058959">
    <property type="entry name" value="DUF8157_C"/>
</dbReference>
<evidence type="ECO:0000259" key="2">
    <source>
        <dbReference type="Pfam" id="PF26487"/>
    </source>
</evidence>
<dbReference type="Proteomes" id="UP001056766">
    <property type="component" value="Unassembled WGS sequence"/>
</dbReference>
<dbReference type="GO" id="GO:0008168">
    <property type="term" value="F:methyltransferase activity"/>
    <property type="evidence" value="ECO:0007669"/>
    <property type="project" value="UniProtKB-KW"/>
</dbReference>
<dbReference type="SUPFAM" id="SSF53335">
    <property type="entry name" value="S-adenosyl-L-methionine-dependent methyltransferases"/>
    <property type="match status" value="1"/>
</dbReference>
<protein>
    <submittedName>
        <fullName evidence="3">Class I SAM-dependent methyltransferase</fullName>
    </submittedName>
</protein>
<sequence length="496" mass="56985">MPANKVLSVLKYVSRMKKEFMLSELKDYVEDEMSIQAIYNEVSSSLFDLRLNAVPMGNDFRIIRAPGKETLVLSPEDKELMSSFLKFGTIPKKLQRLIEQYIGEKTSKDWDDPIVLEKIRWAIQSQKTGYWKEGKARKISYEKGYSILGYLAYQFPVYFIQFQHILYGMELDGLLKTRMKIVDFGTGPGTVPAAIADHYMRLGNAEVDMHSVELYDENIEAYRHIVPEYAKDNLNVKVEDTIKANIKDLTADDLPDKVDMMVFSNVFNEISEMSLDEKAALLKELSKKLVDDGNIVLIEPADKTNSTELRRLMFALKGSGLNVYSPCSFIWYAGCKPDECWSFEQKNDINPPVLMKKLADCEEPFRYLNTDIKYSYVILRKDRLTRIKFKVPLKAKFARLATIDKFADKRINIVCSVMSGDLGDNKYSVYKVCDGTSRKQVYVILPFHNMNVENNAIKEADYGGIIKIYDVLVKYNEEKDSYNLILGKMSAVEKVE</sequence>
<comment type="caution">
    <text evidence="3">The sequence shown here is derived from an EMBL/GenBank/DDBJ whole genome shotgun (WGS) entry which is preliminary data.</text>
</comment>
<accession>A0A9E5DCW3</accession>
<keyword evidence="3" id="KW-0489">Methyltransferase</keyword>
<dbReference type="InterPro" id="IPR029063">
    <property type="entry name" value="SAM-dependent_MTases_sf"/>
</dbReference>
<dbReference type="GO" id="GO:0032259">
    <property type="term" value="P:methylation"/>
    <property type="evidence" value="ECO:0007669"/>
    <property type="project" value="UniProtKB-KW"/>
</dbReference>
<dbReference type="EMBL" id="JAGSOI010000056">
    <property type="protein sequence ID" value="MCM1987553.1"/>
    <property type="molecule type" value="Genomic_DNA"/>
</dbReference>
<name>A0A9E5DCW3_9EURY</name>
<dbReference type="RefSeq" id="WP_250868903.1">
    <property type="nucleotide sequence ID" value="NZ_JAGSOI010000056.1"/>
</dbReference>
<dbReference type="Pfam" id="PF26487">
    <property type="entry name" value="DUF8157_C"/>
    <property type="match status" value="1"/>
</dbReference>
<dbReference type="AlphaFoldDB" id="A0A9E5DCW3"/>
<evidence type="ECO:0000313" key="3">
    <source>
        <dbReference type="EMBL" id="MCM1987553.1"/>
    </source>
</evidence>
<keyword evidence="4" id="KW-1185">Reference proteome</keyword>
<proteinExistence type="predicted"/>
<feature type="domain" description="DUF8157" evidence="1">
    <location>
        <begin position="4"/>
        <end position="51"/>
    </location>
</feature>
<evidence type="ECO:0000313" key="4">
    <source>
        <dbReference type="Proteomes" id="UP001056766"/>
    </source>
</evidence>
<organism evidence="3 4">
    <name type="scientific">Methanococcoides seepicolus</name>
    <dbReference type="NCBI Taxonomy" id="2828780"/>
    <lineage>
        <taxon>Archaea</taxon>
        <taxon>Methanobacteriati</taxon>
        <taxon>Methanobacteriota</taxon>
        <taxon>Stenosarchaea group</taxon>
        <taxon>Methanomicrobia</taxon>
        <taxon>Methanosarcinales</taxon>
        <taxon>Methanosarcinaceae</taxon>
        <taxon>Methanococcoides</taxon>
    </lineage>
</organism>
<dbReference type="InterPro" id="IPR058470">
    <property type="entry name" value="DUF8157_N"/>
</dbReference>
<dbReference type="Gene3D" id="3.40.50.150">
    <property type="entry name" value="Vaccinia Virus protein VP39"/>
    <property type="match status" value="1"/>
</dbReference>
<reference evidence="3" key="2">
    <citation type="submission" date="2021-04" db="EMBL/GenBank/DDBJ databases">
        <authorList>
            <person name="Dong X."/>
        </authorList>
    </citation>
    <scope>NUCLEOTIDE SEQUENCE</scope>
    <source>
        <strain evidence="3">LLY</strain>
    </source>
</reference>
<dbReference type="Pfam" id="PF13489">
    <property type="entry name" value="Methyltransf_23"/>
    <property type="match status" value="1"/>
</dbReference>
<dbReference type="CDD" id="cd02440">
    <property type="entry name" value="AdoMet_MTases"/>
    <property type="match status" value="1"/>
</dbReference>
<evidence type="ECO:0000259" key="1">
    <source>
        <dbReference type="Pfam" id="PF26486"/>
    </source>
</evidence>
<keyword evidence="3" id="KW-0808">Transferase</keyword>
<feature type="domain" description="DUF8157" evidence="2">
    <location>
        <begin position="402"/>
        <end position="495"/>
    </location>
</feature>
<reference evidence="3" key="1">
    <citation type="journal article" date="2021" name="mSystems">
        <title>Bacteria and Archaea Synergistically Convert Glycine Betaine to Biogenic Methane in the Formosa Cold Seep of the South China Sea.</title>
        <authorList>
            <person name="Li L."/>
            <person name="Zhang W."/>
            <person name="Zhang S."/>
            <person name="Song L."/>
            <person name="Sun Q."/>
            <person name="Zhang H."/>
            <person name="Xiang H."/>
            <person name="Dong X."/>
        </authorList>
    </citation>
    <scope>NUCLEOTIDE SEQUENCE</scope>
    <source>
        <strain evidence="3">LLY</strain>
    </source>
</reference>
<dbReference type="Pfam" id="PF26486">
    <property type="entry name" value="DUF8157"/>
    <property type="match status" value="1"/>
</dbReference>